<dbReference type="CDD" id="cd00130">
    <property type="entry name" value="PAS"/>
    <property type="match status" value="2"/>
</dbReference>
<evidence type="ECO:0000256" key="2">
    <source>
        <dbReference type="ARBA" id="ARBA00004533"/>
    </source>
</evidence>
<evidence type="ECO:0000259" key="5">
    <source>
        <dbReference type="PROSITE" id="PS50883"/>
    </source>
</evidence>
<dbReference type="Pfam" id="PF13426">
    <property type="entry name" value="PAS_9"/>
    <property type="match status" value="2"/>
</dbReference>
<dbReference type="InterPro" id="IPR000160">
    <property type="entry name" value="GGDEF_dom"/>
</dbReference>
<evidence type="ECO:0000259" key="6">
    <source>
        <dbReference type="PROSITE" id="PS50887"/>
    </source>
</evidence>
<dbReference type="InterPro" id="IPR043128">
    <property type="entry name" value="Rev_trsase/Diguanyl_cyclase"/>
</dbReference>
<dbReference type="InterPro" id="IPR001633">
    <property type="entry name" value="EAL_dom"/>
</dbReference>
<dbReference type="InterPro" id="IPR029787">
    <property type="entry name" value="Nucleotide_cyclase"/>
</dbReference>
<dbReference type="PROSITE" id="PS50883">
    <property type="entry name" value="EAL"/>
    <property type="match status" value="1"/>
</dbReference>
<dbReference type="Pfam" id="PF00563">
    <property type="entry name" value="EAL"/>
    <property type="match status" value="1"/>
</dbReference>
<dbReference type="PANTHER" id="PTHR44757">
    <property type="entry name" value="DIGUANYLATE CYCLASE DGCP"/>
    <property type="match status" value="1"/>
</dbReference>
<comment type="subcellular location">
    <subcellularLocation>
        <location evidence="2">Cell inner membrane</location>
    </subcellularLocation>
</comment>
<dbReference type="PROSITE" id="PS50887">
    <property type="entry name" value="GGDEF"/>
    <property type="match status" value="1"/>
</dbReference>
<evidence type="ECO:0000313" key="7">
    <source>
        <dbReference type="EMBL" id="QJP06731.1"/>
    </source>
</evidence>
<protein>
    <submittedName>
        <fullName evidence="7">EAL domain-containing protein</fullName>
    </submittedName>
</protein>
<feature type="domain" description="GGDEF" evidence="6">
    <location>
        <begin position="335"/>
        <end position="469"/>
    </location>
</feature>
<evidence type="ECO:0000313" key="8">
    <source>
        <dbReference type="Proteomes" id="UP000502549"/>
    </source>
</evidence>
<dbReference type="EMBL" id="CP048833">
    <property type="protein sequence ID" value="QJP06731.1"/>
    <property type="molecule type" value="Genomic_DNA"/>
</dbReference>
<feature type="domain" description="PAS" evidence="3">
    <location>
        <begin position="178"/>
        <end position="224"/>
    </location>
</feature>
<dbReference type="Gene3D" id="3.30.450.20">
    <property type="entry name" value="PAS domain"/>
    <property type="match status" value="2"/>
</dbReference>
<dbReference type="CDD" id="cd01948">
    <property type="entry name" value="EAL"/>
    <property type="match status" value="1"/>
</dbReference>
<comment type="cofactor">
    <cofactor evidence="1">
        <name>Mg(2+)</name>
        <dbReference type="ChEBI" id="CHEBI:18420"/>
    </cofactor>
</comment>
<dbReference type="NCBIfam" id="TIGR00229">
    <property type="entry name" value="sensory_box"/>
    <property type="match status" value="2"/>
</dbReference>
<dbReference type="PROSITE" id="PS50112">
    <property type="entry name" value="PAS"/>
    <property type="match status" value="2"/>
</dbReference>
<dbReference type="Proteomes" id="UP000502549">
    <property type="component" value="Chromosome"/>
</dbReference>
<dbReference type="InterPro" id="IPR000014">
    <property type="entry name" value="PAS"/>
</dbReference>
<evidence type="ECO:0000259" key="4">
    <source>
        <dbReference type="PROSITE" id="PS50113"/>
    </source>
</evidence>
<dbReference type="GO" id="GO:0005886">
    <property type="term" value="C:plasma membrane"/>
    <property type="evidence" value="ECO:0007669"/>
    <property type="project" value="UniProtKB-SubCell"/>
</dbReference>
<evidence type="ECO:0000259" key="3">
    <source>
        <dbReference type="PROSITE" id="PS50112"/>
    </source>
</evidence>
<dbReference type="AlphaFoldDB" id="A0A7Z3BH13"/>
<dbReference type="PROSITE" id="PS50113">
    <property type="entry name" value="PAC"/>
    <property type="match status" value="1"/>
</dbReference>
<dbReference type="RefSeq" id="WP_169935219.1">
    <property type="nucleotide sequence ID" value="NZ_CP048833.1"/>
</dbReference>
<dbReference type="InterPro" id="IPR035919">
    <property type="entry name" value="EAL_sf"/>
</dbReference>
<gene>
    <name evidence="7" type="ORF">G4G71_02120</name>
</gene>
<dbReference type="Gene3D" id="3.30.70.270">
    <property type="match status" value="1"/>
</dbReference>
<feature type="domain" description="PAS" evidence="3">
    <location>
        <begin position="59"/>
        <end position="114"/>
    </location>
</feature>
<reference evidence="7 8" key="1">
    <citation type="submission" date="2020-02" db="EMBL/GenBank/DDBJ databases">
        <title>Complete genome sequence of Pseudomonas multiresinivorans ORNL1.</title>
        <authorList>
            <person name="Podar M."/>
        </authorList>
    </citation>
    <scope>NUCLEOTIDE SEQUENCE [LARGE SCALE GENOMIC DNA]</scope>
    <source>
        <strain evidence="8">populi</strain>
    </source>
</reference>
<accession>A0A7Z3BH13</accession>
<organism evidence="7 8">
    <name type="scientific">Pseudomonas multiresinivorans</name>
    <dbReference type="NCBI Taxonomy" id="95301"/>
    <lineage>
        <taxon>Bacteria</taxon>
        <taxon>Pseudomonadati</taxon>
        <taxon>Pseudomonadota</taxon>
        <taxon>Gammaproteobacteria</taxon>
        <taxon>Pseudomonadales</taxon>
        <taxon>Pseudomonadaceae</taxon>
        <taxon>Pseudomonas</taxon>
    </lineage>
</organism>
<proteinExistence type="predicted"/>
<dbReference type="InterPro" id="IPR035965">
    <property type="entry name" value="PAS-like_dom_sf"/>
</dbReference>
<dbReference type="InterPro" id="IPR052155">
    <property type="entry name" value="Biofilm_reg_signaling"/>
</dbReference>
<dbReference type="SUPFAM" id="SSF141868">
    <property type="entry name" value="EAL domain-like"/>
    <property type="match status" value="1"/>
</dbReference>
<dbReference type="KEGG" id="pmui:G4G71_02120"/>
<dbReference type="FunFam" id="3.30.70.270:FF:000001">
    <property type="entry name" value="Diguanylate cyclase domain protein"/>
    <property type="match status" value="1"/>
</dbReference>
<feature type="domain" description="EAL" evidence="5">
    <location>
        <begin position="478"/>
        <end position="732"/>
    </location>
</feature>
<dbReference type="SMART" id="SM00052">
    <property type="entry name" value="EAL"/>
    <property type="match status" value="1"/>
</dbReference>
<keyword evidence="8" id="KW-1185">Reference proteome</keyword>
<dbReference type="GO" id="GO:0003824">
    <property type="term" value="F:catalytic activity"/>
    <property type="evidence" value="ECO:0007669"/>
    <property type="project" value="UniProtKB-ARBA"/>
</dbReference>
<dbReference type="SMART" id="SM00091">
    <property type="entry name" value="PAS"/>
    <property type="match status" value="2"/>
</dbReference>
<sequence>MSRTPPNEVQPLSDETDLSIATDEASDHAALLHELHVHQIELELQNENLLHTQVALEASRDQYLDLYENAPVGYLTLALNGQIDSVNLTGAQLIGLPRESLLGRRFSARIAEPDLDRWYRTFVLVCRGATRQACELTLLREDGSRWYAHLDCTRQGPDDAEVRVSLTDLTERRALESQLSLAASVFTHAREGIMITDPDGNIVEINEAFSSITGYSRDEVLGRNPRMLGSGMTERECFAELWHCLAEHHYWQGELWNRRRNGEVFVAGQTITAICDPLGGVRNYVSLFTDITELHEHRRQLEYVAHYDPLTHLPNRVLLTQRLQQTMARAQRQHCKLAVAYLDLDGFKSINDLYGHETGDRVLSVVAQRMKLTLREGCILSRLGGDEFVVIIADLEEMDDSLPILERLLLIVSQPIPVDSVCANVSASIGVSYFPQGTDIGGDQLLRQADQAMYQAKLAGKNRFHVFDAQHDLDLRGYNAQLDRIDQALRGREFVLFHQPQVNMRTGEVVGTEALIRWQHPEKGLLPPDAFLPLIEGNPLAEMLGDWVIENALLQIEIWLAAGVRIPVSVNVGARQLQQPDFVSILEVHLAAHPSVPPQLLVIEILENSALEDIDGVSRTIRACAAIGVRFALDDFGTGYSSLSYLKRLPVAQLKIDRVFIQGLLDDPDDLSILQAILGLAEAFKCEIIAEGVETTRHGARLLELGCLLGQGAGIAQPMPADKLLDWYQRWQRRPTWAAAGN</sequence>
<dbReference type="SUPFAM" id="SSF55785">
    <property type="entry name" value="PYP-like sensor domain (PAS domain)"/>
    <property type="match status" value="2"/>
</dbReference>
<dbReference type="NCBIfam" id="TIGR00254">
    <property type="entry name" value="GGDEF"/>
    <property type="match status" value="1"/>
</dbReference>
<dbReference type="Pfam" id="PF00990">
    <property type="entry name" value="GGDEF"/>
    <property type="match status" value="1"/>
</dbReference>
<dbReference type="InterPro" id="IPR000700">
    <property type="entry name" value="PAS-assoc_C"/>
</dbReference>
<feature type="domain" description="PAC" evidence="4">
    <location>
        <begin position="251"/>
        <end position="303"/>
    </location>
</feature>
<dbReference type="SUPFAM" id="SSF55073">
    <property type="entry name" value="Nucleotide cyclase"/>
    <property type="match status" value="1"/>
</dbReference>
<dbReference type="PANTHER" id="PTHR44757:SF2">
    <property type="entry name" value="BIOFILM ARCHITECTURE MAINTENANCE PROTEIN MBAA"/>
    <property type="match status" value="1"/>
</dbReference>
<evidence type="ECO:0000256" key="1">
    <source>
        <dbReference type="ARBA" id="ARBA00001946"/>
    </source>
</evidence>
<name>A0A7Z3BH13_9PSED</name>
<dbReference type="CDD" id="cd01949">
    <property type="entry name" value="GGDEF"/>
    <property type="match status" value="1"/>
</dbReference>
<dbReference type="SMART" id="SM00267">
    <property type="entry name" value="GGDEF"/>
    <property type="match status" value="1"/>
</dbReference>
<dbReference type="Gene3D" id="3.20.20.450">
    <property type="entry name" value="EAL domain"/>
    <property type="match status" value="1"/>
</dbReference>